<dbReference type="OMA" id="ACVACYH"/>
<evidence type="ECO:0000313" key="3">
    <source>
        <dbReference type="Proteomes" id="UP000038009"/>
    </source>
</evidence>
<gene>
    <name evidence="2" type="ORF">ABL78_0633</name>
</gene>
<proteinExistence type="predicted"/>
<accession>A0A0N1PDF9</accession>
<keyword evidence="3" id="KW-1185">Reference proteome</keyword>
<dbReference type="Proteomes" id="UP000038009">
    <property type="component" value="Unassembled WGS sequence"/>
</dbReference>
<dbReference type="VEuPathDB" id="TriTrypDB:Lsey_0008_0380"/>
<sequence length="741" mass="81158">MPRVRVSLRLRFVRLPNVDSERVFRDTLSFSDPDDRSYDDLRALVEAKITFMELPMSEFTVFYTEEGTGDRLVVDNALFSSLLRQWSRRVAKERSAQHSSPAAALPALLGNSVSQCVETFDRLPLTNVGTLAGSNGRSSDDEDSDDDARTPDMVACFEIELARTPNAAPSTLSAVPNLVRSSAPPAGPVTSSLLMAPPVQCAALTRENLTRLCEAKTSNLQLHNNIGSSAMHSSPNAHALINSPASPVDPNTDVHVRVQDLTCPPTHVKFFLRCIILAIRFKTPKPGMTVAELDLGDADDVTQAITAVTFDEVVHKAIRDRLRGDRRQVLELRQVYVRRKNDVDMRYQTNPHPLLLRLDRSSKLEVVRILATPAPQPGSAGIVTVREQLGSAGVVDVTQLMGLQPRHSIRGGGPFTSESGVSVSLQGGHYPPAMSSSSSSSGPRRTTFTINSSSGNTGASVALVNGVVPSAFGKELRARQELLLRQAPSAAAAPFEPGVPSVTARDVRQREPLVEQHANREEQRKQRIRRKTEVSTQCLLCGLDCNDEQACMAIVRQQLTKSRCNRGAHTPTFEEVKRDLCDRRRVPPGKAPTRLLCMHTFVNSATRTVHVVHPRCAHLCSAYQSGNELEDIVECELAMNLCALCGMSGACVACYHPQCSEMYHIVCALYSSGYVNFGQRDPFLPCPACPRHTQVSVTKKTREGGSNVLHVDHSCWEDGVAFDSRVVESTDLRDPDENDGE</sequence>
<evidence type="ECO:0000256" key="1">
    <source>
        <dbReference type="SAM" id="MobiDB-lite"/>
    </source>
</evidence>
<organism evidence="2 3">
    <name type="scientific">Leptomonas seymouri</name>
    <dbReference type="NCBI Taxonomy" id="5684"/>
    <lineage>
        <taxon>Eukaryota</taxon>
        <taxon>Discoba</taxon>
        <taxon>Euglenozoa</taxon>
        <taxon>Kinetoplastea</taxon>
        <taxon>Metakinetoplastina</taxon>
        <taxon>Trypanosomatida</taxon>
        <taxon>Trypanosomatidae</taxon>
        <taxon>Leishmaniinae</taxon>
        <taxon>Leptomonas</taxon>
    </lineage>
</organism>
<dbReference type="AlphaFoldDB" id="A0A0N1PDF9"/>
<feature type="region of interest" description="Disordered" evidence="1">
    <location>
        <begin position="128"/>
        <end position="149"/>
    </location>
</feature>
<name>A0A0N1PDF9_LEPSE</name>
<dbReference type="OrthoDB" id="308383at2759"/>
<dbReference type="EMBL" id="LJSK01000008">
    <property type="protein sequence ID" value="KPI90251.1"/>
    <property type="molecule type" value="Genomic_DNA"/>
</dbReference>
<comment type="caution">
    <text evidence="2">The sequence shown here is derived from an EMBL/GenBank/DDBJ whole genome shotgun (WGS) entry which is preliminary data.</text>
</comment>
<feature type="compositionally biased region" description="Polar residues" evidence="1">
    <location>
        <begin position="128"/>
        <end position="137"/>
    </location>
</feature>
<reference evidence="2 3" key="1">
    <citation type="journal article" date="2015" name="PLoS Pathog.">
        <title>Leptomonas seymouri: Adaptations to the Dixenous Life Cycle Analyzed by Genome Sequencing, Transcriptome Profiling and Co-infection with Leishmania donovani.</title>
        <authorList>
            <person name="Kraeva N."/>
            <person name="Butenko A."/>
            <person name="Hlavacova J."/>
            <person name="Kostygov A."/>
            <person name="Myskova J."/>
            <person name="Grybchuk D."/>
            <person name="Lestinova T."/>
            <person name="Votypka J."/>
            <person name="Volf P."/>
            <person name="Opperdoes F."/>
            <person name="Flegontov P."/>
            <person name="Lukes J."/>
            <person name="Yurchenko V."/>
        </authorList>
    </citation>
    <scope>NUCLEOTIDE SEQUENCE [LARGE SCALE GENOMIC DNA]</scope>
    <source>
        <strain evidence="2 3">ATCC 30220</strain>
    </source>
</reference>
<evidence type="ECO:0000313" key="2">
    <source>
        <dbReference type="EMBL" id="KPI90251.1"/>
    </source>
</evidence>
<protein>
    <submittedName>
        <fullName evidence="2">Uncharacterized protein</fullName>
    </submittedName>
</protein>